<keyword evidence="4 5" id="KW-0732">Signal</keyword>
<keyword evidence="9" id="KW-1185">Reference proteome</keyword>
<dbReference type="GO" id="GO:0005576">
    <property type="term" value="C:extracellular region"/>
    <property type="evidence" value="ECO:0007669"/>
    <property type="project" value="UniProtKB-SubCell"/>
</dbReference>
<dbReference type="Pfam" id="PF01060">
    <property type="entry name" value="TTR-52"/>
    <property type="match status" value="1"/>
</dbReference>
<reference evidence="7" key="2">
    <citation type="submission" date="2020-08" db="EMBL/GenBank/DDBJ databases">
        <authorList>
            <person name="Kikuchi T."/>
        </authorList>
    </citation>
    <scope>NUCLEOTIDE SEQUENCE</scope>
    <source>
        <strain evidence="6">Ka4C1</strain>
    </source>
</reference>
<evidence type="ECO:0000256" key="3">
    <source>
        <dbReference type="ARBA" id="ARBA00022525"/>
    </source>
</evidence>
<protein>
    <submittedName>
        <fullName evidence="6">(pine wood nematode) hypothetical protein</fullName>
    </submittedName>
</protein>
<dbReference type="GO" id="GO:0009986">
    <property type="term" value="C:cell surface"/>
    <property type="evidence" value="ECO:0007669"/>
    <property type="project" value="InterPro"/>
</dbReference>
<gene>
    <name evidence="6" type="ORF">BXYJ_LOCUS5642</name>
</gene>
<reference evidence="10" key="1">
    <citation type="submission" date="2016-11" db="UniProtKB">
        <authorList>
            <consortium name="WormBaseParasite"/>
        </authorList>
    </citation>
    <scope>IDENTIFICATION</scope>
</reference>
<name>A0A1I7RQH1_BURXY</name>
<keyword evidence="3" id="KW-0964">Secreted</keyword>
<dbReference type="OrthoDB" id="5826894at2759"/>
<organism evidence="8 10">
    <name type="scientific">Bursaphelenchus xylophilus</name>
    <name type="common">Pinewood nematode worm</name>
    <name type="synonym">Aphelenchoides xylophilus</name>
    <dbReference type="NCBI Taxonomy" id="6326"/>
    <lineage>
        <taxon>Eukaryota</taxon>
        <taxon>Metazoa</taxon>
        <taxon>Ecdysozoa</taxon>
        <taxon>Nematoda</taxon>
        <taxon>Chromadorea</taxon>
        <taxon>Rhabditida</taxon>
        <taxon>Tylenchina</taxon>
        <taxon>Tylenchomorpha</taxon>
        <taxon>Aphelenchoidea</taxon>
        <taxon>Aphelenchoididae</taxon>
        <taxon>Bursaphelenchus</taxon>
    </lineage>
</organism>
<dbReference type="Gene3D" id="2.60.40.3330">
    <property type="match status" value="1"/>
</dbReference>
<dbReference type="SMR" id="A0A1I7RQH1"/>
<dbReference type="PANTHER" id="PTHR21700">
    <property type="entry name" value="TRANSTHYRETIN-LIKE FAMILY PROTEIN-RELATED"/>
    <property type="match status" value="1"/>
</dbReference>
<evidence type="ECO:0000313" key="6">
    <source>
        <dbReference type="EMBL" id="CAD5219365.1"/>
    </source>
</evidence>
<dbReference type="Proteomes" id="UP000095284">
    <property type="component" value="Unplaced"/>
</dbReference>
<sequence length="130" mass="15193">MWTKLFVFLCLITVASARTKWEVRAEGRVLCDGSPANATVSLKEIDPLQDDLLQQTTTDDHGRYFLHGEETEYTQIRPYLVVEHHCDGKYERVRHDIPSYFVYAQEHEGHPIFVKHFSFNRTTQPTTRLP</sequence>
<evidence type="ECO:0000256" key="4">
    <source>
        <dbReference type="ARBA" id="ARBA00022729"/>
    </source>
</evidence>
<feature type="chain" id="PRO_5036021902" evidence="5">
    <location>
        <begin position="18"/>
        <end position="130"/>
    </location>
</feature>
<comment type="subcellular location">
    <subcellularLocation>
        <location evidence="1">Secreted</location>
    </subcellularLocation>
</comment>
<evidence type="ECO:0000256" key="1">
    <source>
        <dbReference type="ARBA" id="ARBA00004613"/>
    </source>
</evidence>
<feature type="signal peptide" evidence="5">
    <location>
        <begin position="1"/>
        <end position="17"/>
    </location>
</feature>
<dbReference type="InterPro" id="IPR001534">
    <property type="entry name" value="Transthyretin-like"/>
</dbReference>
<evidence type="ECO:0000256" key="5">
    <source>
        <dbReference type="SAM" id="SignalP"/>
    </source>
</evidence>
<evidence type="ECO:0000313" key="8">
    <source>
        <dbReference type="Proteomes" id="UP000095284"/>
    </source>
</evidence>
<dbReference type="Proteomes" id="UP000582659">
    <property type="component" value="Unassembled WGS sequence"/>
</dbReference>
<evidence type="ECO:0000256" key="2">
    <source>
        <dbReference type="ARBA" id="ARBA00010112"/>
    </source>
</evidence>
<dbReference type="EMBL" id="CAJFCV020000003">
    <property type="protein sequence ID" value="CAG9104571.1"/>
    <property type="molecule type" value="Genomic_DNA"/>
</dbReference>
<dbReference type="InterPro" id="IPR038479">
    <property type="entry name" value="Transthyretin-like_sf"/>
</dbReference>
<dbReference type="WBParaSite" id="BXY_0296400.1">
    <property type="protein sequence ID" value="BXY_0296400.1"/>
    <property type="gene ID" value="BXY_0296400"/>
</dbReference>
<comment type="similarity">
    <text evidence="2">Belongs to the nematode transthyretin-like family.</text>
</comment>
<proteinExistence type="inferred from homology"/>
<accession>A0A1I7RQH1</accession>
<evidence type="ECO:0000313" key="10">
    <source>
        <dbReference type="WBParaSite" id="BXY_0296400.1"/>
    </source>
</evidence>
<dbReference type="AlphaFoldDB" id="A0A1I7RQH1"/>
<dbReference type="EMBL" id="CAJFDI010000003">
    <property type="protein sequence ID" value="CAD5219365.1"/>
    <property type="molecule type" value="Genomic_DNA"/>
</dbReference>
<dbReference type="Proteomes" id="UP000659654">
    <property type="component" value="Unassembled WGS sequence"/>
</dbReference>
<evidence type="ECO:0000313" key="9">
    <source>
        <dbReference type="Proteomes" id="UP000659654"/>
    </source>
</evidence>
<evidence type="ECO:0000313" key="7">
    <source>
        <dbReference type="EMBL" id="CAG9104571.1"/>
    </source>
</evidence>